<dbReference type="PROSITE" id="PS51192">
    <property type="entry name" value="HELICASE_ATP_BIND_1"/>
    <property type="match status" value="1"/>
</dbReference>
<reference evidence="6" key="1">
    <citation type="journal article" date="2023" name="Insect Mol. Biol.">
        <title>Genome sequencing provides insights into the evolution of gene families encoding plant cell wall-degrading enzymes in longhorned beetles.</title>
        <authorList>
            <person name="Shin N.R."/>
            <person name="Okamura Y."/>
            <person name="Kirsch R."/>
            <person name="Pauchet Y."/>
        </authorList>
    </citation>
    <scope>NUCLEOTIDE SEQUENCE</scope>
    <source>
        <strain evidence="6">RBIC_L_NR</strain>
    </source>
</reference>
<evidence type="ECO:0000313" key="6">
    <source>
        <dbReference type="EMBL" id="KAJ8966600.1"/>
    </source>
</evidence>
<evidence type="ECO:0000313" key="7">
    <source>
        <dbReference type="Proteomes" id="UP001162156"/>
    </source>
</evidence>
<gene>
    <name evidence="6" type="ORF">NQ314_003430</name>
</gene>
<evidence type="ECO:0000256" key="2">
    <source>
        <dbReference type="ARBA" id="ARBA00022801"/>
    </source>
</evidence>
<dbReference type="PROSITE" id="PS51467">
    <property type="entry name" value="HARP"/>
    <property type="match status" value="1"/>
</dbReference>
<comment type="subcellular location">
    <subcellularLocation>
        <location evidence="1">Nucleus</location>
    </subcellularLocation>
</comment>
<dbReference type="InterPro" id="IPR014001">
    <property type="entry name" value="Helicase_ATP-bd"/>
</dbReference>
<evidence type="ECO:0000259" key="5">
    <source>
        <dbReference type="PROSITE" id="PS51467"/>
    </source>
</evidence>
<dbReference type="PANTHER" id="PTHR45766:SF6">
    <property type="entry name" value="SWI_SNF-RELATED MATRIX-ASSOCIATED ACTIN-DEPENDENT REGULATOR OF CHROMATIN SUBFAMILY A-LIKE PROTEIN 1"/>
    <property type="match status" value="1"/>
</dbReference>
<dbReference type="GO" id="GO:0005524">
    <property type="term" value="F:ATP binding"/>
    <property type="evidence" value="ECO:0007669"/>
    <property type="project" value="InterPro"/>
</dbReference>
<dbReference type="InterPro" id="IPR010003">
    <property type="entry name" value="HARP_dom"/>
</dbReference>
<organism evidence="6 7">
    <name type="scientific">Rhamnusium bicolor</name>
    <dbReference type="NCBI Taxonomy" id="1586634"/>
    <lineage>
        <taxon>Eukaryota</taxon>
        <taxon>Metazoa</taxon>
        <taxon>Ecdysozoa</taxon>
        <taxon>Arthropoda</taxon>
        <taxon>Hexapoda</taxon>
        <taxon>Insecta</taxon>
        <taxon>Pterygota</taxon>
        <taxon>Neoptera</taxon>
        <taxon>Endopterygota</taxon>
        <taxon>Coleoptera</taxon>
        <taxon>Polyphaga</taxon>
        <taxon>Cucujiformia</taxon>
        <taxon>Chrysomeloidea</taxon>
        <taxon>Cerambycidae</taxon>
        <taxon>Lepturinae</taxon>
        <taxon>Rhagiini</taxon>
        <taxon>Rhamnusium</taxon>
    </lineage>
</organism>
<dbReference type="Proteomes" id="UP001162156">
    <property type="component" value="Unassembled WGS sequence"/>
</dbReference>
<dbReference type="InterPro" id="IPR038718">
    <property type="entry name" value="SNF2-like_sf"/>
</dbReference>
<dbReference type="Gene3D" id="3.40.50.10810">
    <property type="entry name" value="Tandem AAA-ATPase domain"/>
    <property type="match status" value="1"/>
</dbReference>
<keyword evidence="3" id="KW-0539">Nucleus</keyword>
<dbReference type="SMART" id="SM00487">
    <property type="entry name" value="DEXDc"/>
    <property type="match status" value="1"/>
</dbReference>
<dbReference type="InterPro" id="IPR027417">
    <property type="entry name" value="P-loop_NTPase"/>
</dbReference>
<feature type="domain" description="HARP" evidence="5">
    <location>
        <begin position="11"/>
        <end position="84"/>
    </location>
</feature>
<dbReference type="AlphaFoldDB" id="A0AAV8ZMT2"/>
<evidence type="ECO:0000256" key="1">
    <source>
        <dbReference type="ARBA" id="ARBA00004123"/>
    </source>
</evidence>
<sequence>MATKVFNKFYGKEKLSGKCVLLSQDRFCVKLNGFSEEAIVIFKTIPSRSYDPKSRIWNFHIKDYALLLSKLQTLQAKLSIDKLPGFVLNCIKKTQNEVTVDFTKIDPVLASALMPFQLEGVSFGIDKLGRCLIGDDMGLGKTFQALAIANYYMDDWPLLIVTTASMRAIWEETIRNYLPSVSIMQVQYMVSGKDYIGEAKILIVSHDMMTRCLDMLLTRGFGILIIDESHVLKNFKSKCFNASLALAKRAKRVLLLSGTPALSRPSELFTQLSLIDNKFFGSFYEFSKRYCDGKQTQFGWDASGNSNLEELEIILAKKFMIRRTKEDVLKMLPSKQQEVITLDTKLEEFSEQDRNCLIALAKKI</sequence>
<protein>
    <recommendedName>
        <fullName evidence="8">SWI/SNF-related matrix-associated actin-dependent regulator of chromatin subfamily A-like protein 1</fullName>
    </recommendedName>
</protein>
<evidence type="ECO:0008006" key="8">
    <source>
        <dbReference type="Google" id="ProtNLM"/>
    </source>
</evidence>
<dbReference type="GO" id="GO:0043596">
    <property type="term" value="C:nuclear replication fork"/>
    <property type="evidence" value="ECO:0007669"/>
    <property type="project" value="TreeGrafter"/>
</dbReference>
<dbReference type="GO" id="GO:0031297">
    <property type="term" value="P:replication fork processing"/>
    <property type="evidence" value="ECO:0007669"/>
    <property type="project" value="TreeGrafter"/>
</dbReference>
<evidence type="ECO:0000259" key="4">
    <source>
        <dbReference type="PROSITE" id="PS51192"/>
    </source>
</evidence>
<dbReference type="InterPro" id="IPR000330">
    <property type="entry name" value="SNF2_N"/>
</dbReference>
<dbReference type="SUPFAM" id="SSF52540">
    <property type="entry name" value="P-loop containing nucleoside triphosphate hydrolases"/>
    <property type="match status" value="1"/>
</dbReference>
<accession>A0AAV8ZMT2</accession>
<feature type="domain" description="Helicase ATP-binding" evidence="4">
    <location>
        <begin position="122"/>
        <end position="278"/>
    </location>
</feature>
<name>A0AAV8ZMT2_9CUCU</name>
<evidence type="ECO:0000256" key="3">
    <source>
        <dbReference type="ARBA" id="ARBA00023242"/>
    </source>
</evidence>
<comment type="caution">
    <text evidence="6">The sequence shown here is derived from an EMBL/GenBank/DDBJ whole genome shotgun (WGS) entry which is preliminary data.</text>
</comment>
<dbReference type="CDD" id="cd18010">
    <property type="entry name" value="DEXHc_HARP_SMARCAL1"/>
    <property type="match status" value="1"/>
</dbReference>
<dbReference type="Pfam" id="PF07443">
    <property type="entry name" value="HARP"/>
    <property type="match status" value="1"/>
</dbReference>
<dbReference type="GO" id="GO:0006281">
    <property type="term" value="P:DNA repair"/>
    <property type="evidence" value="ECO:0007669"/>
    <property type="project" value="TreeGrafter"/>
</dbReference>
<dbReference type="EMBL" id="JANEYF010000968">
    <property type="protein sequence ID" value="KAJ8966600.1"/>
    <property type="molecule type" value="Genomic_DNA"/>
</dbReference>
<keyword evidence="2" id="KW-0378">Hydrolase</keyword>
<dbReference type="Pfam" id="PF00176">
    <property type="entry name" value="SNF2-rel_dom"/>
    <property type="match status" value="1"/>
</dbReference>
<dbReference type="GO" id="GO:0016787">
    <property type="term" value="F:hydrolase activity"/>
    <property type="evidence" value="ECO:0007669"/>
    <property type="project" value="UniProtKB-KW"/>
</dbReference>
<proteinExistence type="predicted"/>
<dbReference type="PANTHER" id="PTHR45766">
    <property type="entry name" value="DNA ANNEALING HELICASE AND ENDONUCLEASE ZRANB3 FAMILY MEMBER"/>
    <property type="match status" value="1"/>
</dbReference>
<keyword evidence="7" id="KW-1185">Reference proteome</keyword>